<evidence type="ECO:0000259" key="7">
    <source>
        <dbReference type="Pfam" id="PF00590"/>
    </source>
</evidence>
<dbReference type="PANTHER" id="PTHR46111:SF1">
    <property type="entry name" value="RIBOSOMAL RNA SMALL SUBUNIT METHYLTRANSFERASE I"/>
    <property type="match status" value="1"/>
</dbReference>
<dbReference type="Gene3D" id="3.30.950.10">
    <property type="entry name" value="Methyltransferase, Cobalt-precorrin-4 Transmethylase, Domain 2"/>
    <property type="match status" value="1"/>
</dbReference>
<evidence type="ECO:0000256" key="5">
    <source>
        <dbReference type="ARBA" id="ARBA00022691"/>
    </source>
</evidence>
<evidence type="ECO:0000256" key="2">
    <source>
        <dbReference type="ARBA" id="ARBA00022552"/>
    </source>
</evidence>
<dbReference type="Proteomes" id="UP000185544">
    <property type="component" value="Chromosome"/>
</dbReference>
<keyword evidence="9" id="KW-1185">Reference proteome</keyword>
<comment type="similarity">
    <text evidence="6">Belongs to the methyltransferase superfamily. RsmI family.</text>
</comment>
<organism evidence="8 9">
    <name type="scientific">Pajaroellobacter abortibovis</name>
    <dbReference type="NCBI Taxonomy" id="1882918"/>
    <lineage>
        <taxon>Bacteria</taxon>
        <taxon>Pseudomonadati</taxon>
        <taxon>Myxococcota</taxon>
        <taxon>Polyangia</taxon>
        <taxon>Polyangiales</taxon>
        <taxon>Polyangiaceae</taxon>
    </lineage>
</organism>
<dbReference type="InterPro" id="IPR014777">
    <property type="entry name" value="4pyrrole_Mease_sub1"/>
</dbReference>
<evidence type="ECO:0000256" key="6">
    <source>
        <dbReference type="HAMAP-Rule" id="MF_01877"/>
    </source>
</evidence>
<keyword evidence="5 6" id="KW-0949">S-adenosyl-L-methionine</keyword>
<comment type="function">
    <text evidence="6">Catalyzes the 2'-O-methylation of the ribose of cytidine 1402 (C1402) in 16S rRNA.</text>
</comment>
<dbReference type="HAMAP" id="MF_01877">
    <property type="entry name" value="16SrRNA_methyltr_I"/>
    <property type="match status" value="1"/>
</dbReference>
<dbReference type="InterPro" id="IPR008189">
    <property type="entry name" value="rRNA_ssu_MeTfrase_I"/>
</dbReference>
<dbReference type="STRING" id="1882918.BCY86_01260"/>
<gene>
    <name evidence="6" type="primary">rsmI</name>
    <name evidence="8" type="ORF">BCY86_01260</name>
</gene>
<dbReference type="EMBL" id="CP016908">
    <property type="protein sequence ID" value="APR99460.1"/>
    <property type="molecule type" value="Genomic_DNA"/>
</dbReference>
<dbReference type="EC" id="2.1.1.198" evidence="6"/>
<dbReference type="KEGG" id="pabo:BCY86_01260"/>
<sequence>MSAATPGILFVVSTPIGNLEDITLRAIHTLRSCDHVVAEDTRRTLALLRHLNISGKPLHSLHAHSPPTHIELIVQLLEKGGQIALVTDAGTPLVSDPGDALISATLNAGFRVVPIPGPSAILSALVGSGLGGGRFRFFGFLPREGKNRCNTLLHIGNTSESIILFEAPTRIAKTLHDLSALTPNRLACIAREITKIHEEFLRGSLAELASLPREEWRGEITLVLGPHDLPYTMTSPCTSLDESKLQETIERALAEGETTKNVVNHLMAKSGGKSKRDLYAQVLQVKNRQK</sequence>
<evidence type="ECO:0000256" key="1">
    <source>
        <dbReference type="ARBA" id="ARBA00022490"/>
    </source>
</evidence>
<dbReference type="InterPro" id="IPR035996">
    <property type="entry name" value="4pyrrol_Methylase_sf"/>
</dbReference>
<dbReference type="GO" id="GO:0070677">
    <property type="term" value="F:rRNA (cytosine-2'-O-)-methyltransferase activity"/>
    <property type="evidence" value="ECO:0007669"/>
    <property type="project" value="UniProtKB-UniRule"/>
</dbReference>
<feature type="domain" description="Tetrapyrrole methylase" evidence="7">
    <location>
        <begin position="9"/>
        <end position="209"/>
    </location>
</feature>
<keyword evidence="1 6" id="KW-0963">Cytoplasm</keyword>
<accession>A0A1L6MVB4</accession>
<dbReference type="PANTHER" id="PTHR46111">
    <property type="entry name" value="RIBOSOMAL RNA SMALL SUBUNIT METHYLTRANSFERASE I"/>
    <property type="match status" value="1"/>
</dbReference>
<dbReference type="InterPro" id="IPR014776">
    <property type="entry name" value="4pyrrole_Mease_sub2"/>
</dbReference>
<reference evidence="8 9" key="1">
    <citation type="submission" date="2016-08" db="EMBL/GenBank/DDBJ databases">
        <title>Identification and validation of antigenic proteins from Pajaroellobacter abortibovis using de-novo genome sequence assembly and reverse vaccinology.</title>
        <authorList>
            <person name="Welly B.T."/>
            <person name="Miller M.R."/>
            <person name="Stott J.L."/>
            <person name="Blanchard M.T."/>
            <person name="Islas-Trejo A.D."/>
            <person name="O'Rourke S.M."/>
            <person name="Young A.E."/>
            <person name="Medrano J.F."/>
            <person name="Van Eenennaam A.L."/>
        </authorList>
    </citation>
    <scope>NUCLEOTIDE SEQUENCE [LARGE SCALE GENOMIC DNA]</scope>
    <source>
        <strain evidence="8 9">BTF92-0548A/99-0131</strain>
    </source>
</reference>
<dbReference type="OrthoDB" id="9809084at2"/>
<dbReference type="PIRSF" id="PIRSF005917">
    <property type="entry name" value="MTase_YraL"/>
    <property type="match status" value="1"/>
</dbReference>
<name>A0A1L6MVB4_9BACT</name>
<keyword evidence="2 6" id="KW-0698">rRNA processing</keyword>
<keyword evidence="3 6" id="KW-0489">Methyltransferase</keyword>
<proteinExistence type="inferred from homology"/>
<dbReference type="Pfam" id="PF00590">
    <property type="entry name" value="TP_methylase"/>
    <property type="match status" value="1"/>
</dbReference>
<dbReference type="RefSeq" id="WP_075276109.1">
    <property type="nucleotide sequence ID" value="NZ_CP016908.1"/>
</dbReference>
<keyword evidence="4 6" id="KW-0808">Transferase</keyword>
<evidence type="ECO:0000313" key="8">
    <source>
        <dbReference type="EMBL" id="APR99460.1"/>
    </source>
</evidence>
<protein>
    <recommendedName>
        <fullName evidence="6">Ribosomal RNA small subunit methyltransferase I</fullName>
        <ecNumber evidence="6">2.1.1.198</ecNumber>
    </recommendedName>
    <alternativeName>
        <fullName evidence="6">16S rRNA 2'-O-ribose C1402 methyltransferase</fullName>
    </alternativeName>
    <alternativeName>
        <fullName evidence="6">rRNA (cytidine-2'-O-)-methyltransferase RsmI</fullName>
    </alternativeName>
</protein>
<evidence type="ECO:0000313" key="9">
    <source>
        <dbReference type="Proteomes" id="UP000185544"/>
    </source>
</evidence>
<dbReference type="SUPFAM" id="SSF53790">
    <property type="entry name" value="Tetrapyrrole methylase"/>
    <property type="match status" value="1"/>
</dbReference>
<dbReference type="CDD" id="cd11648">
    <property type="entry name" value="RsmI"/>
    <property type="match status" value="1"/>
</dbReference>
<dbReference type="InterPro" id="IPR000878">
    <property type="entry name" value="4pyrrol_Mease"/>
</dbReference>
<dbReference type="GO" id="GO:0005737">
    <property type="term" value="C:cytoplasm"/>
    <property type="evidence" value="ECO:0007669"/>
    <property type="project" value="UniProtKB-SubCell"/>
</dbReference>
<evidence type="ECO:0000256" key="4">
    <source>
        <dbReference type="ARBA" id="ARBA00022679"/>
    </source>
</evidence>
<dbReference type="Gene3D" id="3.40.1010.10">
    <property type="entry name" value="Cobalt-precorrin-4 Transmethylase, Domain 1"/>
    <property type="match status" value="1"/>
</dbReference>
<dbReference type="NCBIfam" id="TIGR00096">
    <property type="entry name" value="16S rRNA (cytidine(1402)-2'-O)-methyltransferase"/>
    <property type="match status" value="1"/>
</dbReference>
<dbReference type="AlphaFoldDB" id="A0A1L6MVB4"/>
<comment type="subcellular location">
    <subcellularLocation>
        <location evidence="6">Cytoplasm</location>
    </subcellularLocation>
</comment>
<comment type="catalytic activity">
    <reaction evidence="6">
        <text>cytidine(1402) in 16S rRNA + S-adenosyl-L-methionine = 2'-O-methylcytidine(1402) in 16S rRNA + S-adenosyl-L-homocysteine + H(+)</text>
        <dbReference type="Rhea" id="RHEA:42924"/>
        <dbReference type="Rhea" id="RHEA-COMP:10285"/>
        <dbReference type="Rhea" id="RHEA-COMP:10286"/>
        <dbReference type="ChEBI" id="CHEBI:15378"/>
        <dbReference type="ChEBI" id="CHEBI:57856"/>
        <dbReference type="ChEBI" id="CHEBI:59789"/>
        <dbReference type="ChEBI" id="CHEBI:74495"/>
        <dbReference type="ChEBI" id="CHEBI:82748"/>
        <dbReference type="EC" id="2.1.1.198"/>
    </reaction>
</comment>
<evidence type="ECO:0000256" key="3">
    <source>
        <dbReference type="ARBA" id="ARBA00022603"/>
    </source>
</evidence>